<feature type="non-terminal residue" evidence="1">
    <location>
        <position position="1"/>
    </location>
</feature>
<accession>X1HST1</accession>
<gene>
    <name evidence="1" type="ORF">S03H2_53243</name>
</gene>
<reference evidence="1" key="1">
    <citation type="journal article" date="2014" name="Front. Microbiol.">
        <title>High frequency of phylogenetically diverse reductive dehalogenase-homologous genes in deep subseafloor sedimentary metagenomes.</title>
        <authorList>
            <person name="Kawai M."/>
            <person name="Futagami T."/>
            <person name="Toyoda A."/>
            <person name="Takaki Y."/>
            <person name="Nishi S."/>
            <person name="Hori S."/>
            <person name="Arai W."/>
            <person name="Tsubouchi T."/>
            <person name="Morono Y."/>
            <person name="Uchiyama I."/>
            <person name="Ito T."/>
            <person name="Fujiyama A."/>
            <person name="Inagaki F."/>
            <person name="Takami H."/>
        </authorList>
    </citation>
    <scope>NUCLEOTIDE SEQUENCE</scope>
    <source>
        <strain evidence="1">Expedition CK06-06</strain>
    </source>
</reference>
<protein>
    <recommendedName>
        <fullName evidence="2">PDZ domain-containing protein</fullName>
    </recommendedName>
</protein>
<dbReference type="Gene3D" id="2.30.42.10">
    <property type="match status" value="1"/>
</dbReference>
<evidence type="ECO:0000313" key="1">
    <source>
        <dbReference type="EMBL" id="GAH72507.1"/>
    </source>
</evidence>
<dbReference type="EMBL" id="BARU01033882">
    <property type="protein sequence ID" value="GAH72507.1"/>
    <property type="molecule type" value="Genomic_DNA"/>
</dbReference>
<sequence length="39" mass="4245">DVADLTSYLGEHKSPGDEATLTLMRGKAKLELSLEIGER</sequence>
<dbReference type="AlphaFoldDB" id="X1HST1"/>
<comment type="caution">
    <text evidence="1">The sequence shown here is derived from an EMBL/GenBank/DDBJ whole genome shotgun (WGS) entry which is preliminary data.</text>
</comment>
<name>X1HST1_9ZZZZ</name>
<proteinExistence type="predicted"/>
<organism evidence="1">
    <name type="scientific">marine sediment metagenome</name>
    <dbReference type="NCBI Taxonomy" id="412755"/>
    <lineage>
        <taxon>unclassified sequences</taxon>
        <taxon>metagenomes</taxon>
        <taxon>ecological metagenomes</taxon>
    </lineage>
</organism>
<dbReference type="InterPro" id="IPR036034">
    <property type="entry name" value="PDZ_sf"/>
</dbReference>
<evidence type="ECO:0008006" key="2">
    <source>
        <dbReference type="Google" id="ProtNLM"/>
    </source>
</evidence>